<sequence>MIQLICRDEQYQDVGRGVRNVCEERIMYQKIVVALDGSESSRWALYEALQFAQLTQARLHAVYVVHPWCASRYAGYFNPDQLRDVLREDGRLALDEARRAMAERGVPGDTEIEETESAADDIPHCLARCVQRQGAGLVVMGTQGRHGIGRLLQGSVAETFLRGAHVPVLLVRCPRDQDEIPEGL</sequence>
<dbReference type="Proteomes" id="UP000001817">
    <property type="component" value="Chromosome 1"/>
</dbReference>
<evidence type="ECO:0000256" key="1">
    <source>
        <dbReference type="ARBA" id="ARBA00008791"/>
    </source>
</evidence>
<dbReference type="PANTHER" id="PTHR46268">
    <property type="entry name" value="STRESS RESPONSE PROTEIN NHAX"/>
    <property type="match status" value="1"/>
</dbReference>
<dbReference type="InterPro" id="IPR014729">
    <property type="entry name" value="Rossmann-like_a/b/a_fold"/>
</dbReference>
<accession>Q13XW2</accession>
<dbReference type="InterPro" id="IPR006015">
    <property type="entry name" value="Universal_stress_UspA"/>
</dbReference>
<gene>
    <name evidence="3" type="ORF">Bxe_A1888</name>
</gene>
<dbReference type="PRINTS" id="PR01438">
    <property type="entry name" value="UNVRSLSTRESS"/>
</dbReference>
<dbReference type="PANTHER" id="PTHR46268:SF6">
    <property type="entry name" value="UNIVERSAL STRESS PROTEIN UP12"/>
    <property type="match status" value="1"/>
</dbReference>
<name>Q13XW2_PARXL</name>
<evidence type="ECO:0000313" key="3">
    <source>
        <dbReference type="EMBL" id="ABE31077.1"/>
    </source>
</evidence>
<dbReference type="Pfam" id="PF00582">
    <property type="entry name" value="Usp"/>
    <property type="match status" value="1"/>
</dbReference>
<dbReference type="EMBL" id="CP000270">
    <property type="protein sequence ID" value="ABE31077.1"/>
    <property type="molecule type" value="Genomic_DNA"/>
</dbReference>
<dbReference type="Gene3D" id="3.40.50.620">
    <property type="entry name" value="HUPs"/>
    <property type="match status" value="1"/>
</dbReference>
<dbReference type="AlphaFoldDB" id="Q13XW2"/>
<dbReference type="eggNOG" id="COG0589">
    <property type="taxonomic scope" value="Bacteria"/>
</dbReference>
<reference evidence="3 4" key="1">
    <citation type="journal article" date="2006" name="Proc. Natl. Acad. Sci. U.S.A.">
        <title>Burkholderia xenovorans LB400 harbors a multi-replicon, 9.73-Mbp genome shaped for versatility.</title>
        <authorList>
            <person name="Chain P.S."/>
            <person name="Denef V.J."/>
            <person name="Konstantinidis K.T."/>
            <person name="Vergez L.M."/>
            <person name="Agullo L."/>
            <person name="Reyes V.L."/>
            <person name="Hauser L."/>
            <person name="Cordova M."/>
            <person name="Gomez L."/>
            <person name="Gonzalez M."/>
            <person name="Land M."/>
            <person name="Lao V."/>
            <person name="Larimer F."/>
            <person name="LiPuma J.J."/>
            <person name="Mahenthiralingam E."/>
            <person name="Malfatti S.A."/>
            <person name="Marx C.J."/>
            <person name="Parnell J.J."/>
            <person name="Ramette A."/>
            <person name="Richardson P."/>
            <person name="Seeger M."/>
            <person name="Smith D."/>
            <person name="Spilker T."/>
            <person name="Sul W.J."/>
            <person name="Tsoi T.V."/>
            <person name="Ulrich L.E."/>
            <person name="Zhulin I.B."/>
            <person name="Tiedje J.M."/>
        </authorList>
    </citation>
    <scope>NUCLEOTIDE SEQUENCE [LARGE SCALE GENOMIC DNA]</scope>
    <source>
        <strain evidence="3 4">LB400</strain>
    </source>
</reference>
<comment type="similarity">
    <text evidence="1">Belongs to the universal stress protein A family.</text>
</comment>
<dbReference type="CDD" id="cd00293">
    <property type="entry name" value="USP-like"/>
    <property type="match status" value="1"/>
</dbReference>
<dbReference type="STRING" id="266265.Bxe_A1888"/>
<keyword evidence="4" id="KW-1185">Reference proteome</keyword>
<feature type="domain" description="UspA" evidence="2">
    <location>
        <begin position="27"/>
        <end position="172"/>
    </location>
</feature>
<evidence type="ECO:0000313" key="4">
    <source>
        <dbReference type="Proteomes" id="UP000001817"/>
    </source>
</evidence>
<proteinExistence type="inferred from homology"/>
<dbReference type="InterPro" id="IPR006016">
    <property type="entry name" value="UspA"/>
</dbReference>
<protein>
    <submittedName>
        <fullName evidence="3">Universal stress protein</fullName>
    </submittedName>
</protein>
<dbReference type="KEGG" id="bxe:Bxe_A1888"/>
<dbReference type="SUPFAM" id="SSF52402">
    <property type="entry name" value="Adenine nucleotide alpha hydrolases-like"/>
    <property type="match status" value="1"/>
</dbReference>
<evidence type="ECO:0000259" key="2">
    <source>
        <dbReference type="Pfam" id="PF00582"/>
    </source>
</evidence>
<organism evidence="3 4">
    <name type="scientific">Paraburkholderia xenovorans (strain LB400)</name>
    <dbReference type="NCBI Taxonomy" id="266265"/>
    <lineage>
        <taxon>Bacteria</taxon>
        <taxon>Pseudomonadati</taxon>
        <taxon>Pseudomonadota</taxon>
        <taxon>Betaproteobacteria</taxon>
        <taxon>Burkholderiales</taxon>
        <taxon>Burkholderiaceae</taxon>
        <taxon>Paraburkholderia</taxon>
    </lineage>
</organism>